<feature type="domain" description="DUF1468" evidence="2">
    <location>
        <begin position="14"/>
        <end position="152"/>
    </location>
</feature>
<gene>
    <name evidence="3" type="ORF">G3256_05275</name>
</gene>
<dbReference type="EMBL" id="CP048788">
    <property type="protein sequence ID" value="QJF50610.1"/>
    <property type="molecule type" value="Genomic_DNA"/>
</dbReference>
<keyword evidence="4" id="KW-1185">Reference proteome</keyword>
<keyword evidence="1" id="KW-0812">Transmembrane</keyword>
<dbReference type="RefSeq" id="WP_169639828.1">
    <property type="nucleotide sequence ID" value="NZ_CP048788.1"/>
</dbReference>
<feature type="transmembrane region" description="Helical" evidence="1">
    <location>
        <begin position="12"/>
        <end position="31"/>
    </location>
</feature>
<dbReference type="InterPro" id="IPR009936">
    <property type="entry name" value="DUF1468"/>
</dbReference>
<keyword evidence="1" id="KW-0472">Membrane</keyword>
<reference evidence="3 4" key="1">
    <citation type="submission" date="2020-02" db="EMBL/GenBank/DDBJ databases">
        <title>Genome sequence of Roseobacter ponti.</title>
        <authorList>
            <person name="Hollensteiner J."/>
            <person name="Schneider D."/>
            <person name="Poehlein A."/>
            <person name="Daniel R."/>
        </authorList>
    </citation>
    <scope>NUCLEOTIDE SEQUENCE [LARGE SCALE GENOMIC DNA]</scope>
    <source>
        <strain evidence="3 4">DSM 106830</strain>
    </source>
</reference>
<feature type="transmembrane region" description="Helical" evidence="1">
    <location>
        <begin position="126"/>
        <end position="143"/>
    </location>
</feature>
<evidence type="ECO:0000256" key="1">
    <source>
        <dbReference type="SAM" id="Phobius"/>
    </source>
</evidence>
<protein>
    <submittedName>
        <fullName evidence="3">Tripartite tricarboxylate transporter TctB family protein</fullName>
    </submittedName>
</protein>
<sequence>MTTQTPHRRPGELVFALLIVVFSVAAFWQSYGISGFSGKTEPGVFPMLASGVMVFSGIAILVSAARQPGPAAQSPGFFAEVLTPRHIILTGLVLGYVLLMPVLGFIAASAVFLFCSFQFLWRKNPLLTLALTAGTLLLIWFIFREVFQVVLPRGTLFAGFL</sequence>
<feature type="transmembrane region" description="Helical" evidence="1">
    <location>
        <begin position="86"/>
        <end position="114"/>
    </location>
</feature>
<keyword evidence="1" id="KW-1133">Transmembrane helix</keyword>
<evidence type="ECO:0000259" key="2">
    <source>
        <dbReference type="Pfam" id="PF07331"/>
    </source>
</evidence>
<dbReference type="Proteomes" id="UP000503308">
    <property type="component" value="Chromosome"/>
</dbReference>
<evidence type="ECO:0000313" key="4">
    <source>
        <dbReference type="Proteomes" id="UP000503308"/>
    </source>
</evidence>
<feature type="transmembrane region" description="Helical" evidence="1">
    <location>
        <begin position="43"/>
        <end position="65"/>
    </location>
</feature>
<dbReference type="Pfam" id="PF07331">
    <property type="entry name" value="TctB"/>
    <property type="match status" value="1"/>
</dbReference>
<evidence type="ECO:0000313" key="3">
    <source>
        <dbReference type="EMBL" id="QJF50610.1"/>
    </source>
</evidence>
<dbReference type="AlphaFoldDB" id="A0A858SQF4"/>
<accession>A0A858SQF4</accession>
<dbReference type="KEGG" id="rpon:G3256_05275"/>
<proteinExistence type="predicted"/>
<name>A0A858SQF4_9RHOB</name>
<organism evidence="3 4">
    <name type="scientific">Roseobacter ponti</name>
    <dbReference type="NCBI Taxonomy" id="1891787"/>
    <lineage>
        <taxon>Bacteria</taxon>
        <taxon>Pseudomonadati</taxon>
        <taxon>Pseudomonadota</taxon>
        <taxon>Alphaproteobacteria</taxon>
        <taxon>Rhodobacterales</taxon>
        <taxon>Roseobacteraceae</taxon>
        <taxon>Roseobacter</taxon>
    </lineage>
</organism>